<keyword evidence="1" id="KW-0547">Nucleotide-binding</keyword>
<dbReference type="EMBL" id="JNSK01000001">
    <property type="protein sequence ID" value="KGA20739.1"/>
    <property type="molecule type" value="Genomic_DNA"/>
</dbReference>
<dbReference type="GO" id="GO:0004140">
    <property type="term" value="F:dephospho-CoA kinase activity"/>
    <property type="evidence" value="ECO:0007669"/>
    <property type="project" value="InterPro"/>
</dbReference>
<dbReference type="PANTHER" id="PTHR10695:SF46">
    <property type="entry name" value="BIFUNCTIONAL COENZYME A SYNTHASE-RELATED"/>
    <property type="match status" value="1"/>
</dbReference>
<reference evidence="3" key="1">
    <citation type="submission" date="2014-05" db="EMBL/GenBank/DDBJ databases">
        <title>Key roles for freshwater Actinobacteria revealed by deep metagenomic sequencing.</title>
        <authorList>
            <person name="Ghai R."/>
            <person name="Mizuno C.M."/>
            <person name="Picazo A."/>
            <person name="Camacho A."/>
            <person name="Rodriguez-Valera F."/>
        </authorList>
    </citation>
    <scope>NUCLEOTIDE SEQUENCE</scope>
</reference>
<dbReference type="HAMAP" id="MF_00376">
    <property type="entry name" value="Dephospho_CoA_kinase"/>
    <property type="match status" value="1"/>
</dbReference>
<dbReference type="GO" id="GO:0015937">
    <property type="term" value="P:coenzyme A biosynthetic process"/>
    <property type="evidence" value="ECO:0007669"/>
    <property type="project" value="InterPro"/>
</dbReference>
<dbReference type="NCBIfam" id="TIGR00152">
    <property type="entry name" value="dephospho-CoA kinase"/>
    <property type="match status" value="1"/>
</dbReference>
<evidence type="ECO:0000313" key="3">
    <source>
        <dbReference type="EMBL" id="KGA20739.1"/>
    </source>
</evidence>
<sequence length="201" mass="21941">MSVIALTGGIGAGKSTVAQYFSELGAVVVDADQLARIAIERGSEGFDEVITTFGQSIISNGDIDRKALAAIIFNDPKAKADLEAIIHPRVQRLFAQAVAESDPSIPMIYEIPLLVETDAAHKFDFVITVEADEDLRVSRLLSRGMFISDIKARLANQAPSQDRIDLADAVIHNDGDEDHLLRQVENLWEGQIADLTSKRSR</sequence>
<protein>
    <recommendedName>
        <fullName evidence="4">Dephospho-CoA kinase</fullName>
    </recommendedName>
</protein>
<dbReference type="Gene3D" id="3.40.50.300">
    <property type="entry name" value="P-loop containing nucleotide triphosphate hydrolases"/>
    <property type="match status" value="1"/>
</dbReference>
<dbReference type="PANTHER" id="PTHR10695">
    <property type="entry name" value="DEPHOSPHO-COA KINASE-RELATED"/>
    <property type="match status" value="1"/>
</dbReference>
<proteinExistence type="inferred from homology"/>
<name>A0A094QER7_9ZZZZ</name>
<evidence type="ECO:0008006" key="4">
    <source>
        <dbReference type="Google" id="ProtNLM"/>
    </source>
</evidence>
<dbReference type="AlphaFoldDB" id="A0A094QER7"/>
<dbReference type="InterPro" id="IPR027417">
    <property type="entry name" value="P-loop_NTPase"/>
</dbReference>
<dbReference type="SUPFAM" id="SSF52540">
    <property type="entry name" value="P-loop containing nucleoside triphosphate hydrolases"/>
    <property type="match status" value="1"/>
</dbReference>
<dbReference type="GO" id="GO:0005524">
    <property type="term" value="F:ATP binding"/>
    <property type="evidence" value="ECO:0007669"/>
    <property type="project" value="UniProtKB-KW"/>
</dbReference>
<dbReference type="Pfam" id="PF01121">
    <property type="entry name" value="CoaE"/>
    <property type="match status" value="1"/>
</dbReference>
<dbReference type="CDD" id="cd02022">
    <property type="entry name" value="DPCK"/>
    <property type="match status" value="1"/>
</dbReference>
<dbReference type="InterPro" id="IPR001977">
    <property type="entry name" value="Depp_CoAkinase"/>
</dbReference>
<evidence type="ECO:0000256" key="2">
    <source>
        <dbReference type="ARBA" id="ARBA00022840"/>
    </source>
</evidence>
<accession>A0A094QER7</accession>
<organism evidence="3">
    <name type="scientific">freshwater metagenome</name>
    <dbReference type="NCBI Taxonomy" id="449393"/>
    <lineage>
        <taxon>unclassified sequences</taxon>
        <taxon>metagenomes</taxon>
        <taxon>ecological metagenomes</taxon>
    </lineage>
</organism>
<keyword evidence="2" id="KW-0067">ATP-binding</keyword>
<evidence type="ECO:0000256" key="1">
    <source>
        <dbReference type="ARBA" id="ARBA00022741"/>
    </source>
</evidence>
<comment type="caution">
    <text evidence="3">The sequence shown here is derived from an EMBL/GenBank/DDBJ whole genome shotgun (WGS) entry which is preliminary data.</text>
</comment>
<gene>
    <name evidence="3" type="ORF">GM50_0155</name>
</gene>
<dbReference type="PROSITE" id="PS51219">
    <property type="entry name" value="DPCK"/>
    <property type="match status" value="1"/>
</dbReference>